<organism evidence="2 3">
    <name type="scientific">Arachis hypogaea</name>
    <name type="common">Peanut</name>
    <dbReference type="NCBI Taxonomy" id="3818"/>
    <lineage>
        <taxon>Eukaryota</taxon>
        <taxon>Viridiplantae</taxon>
        <taxon>Streptophyta</taxon>
        <taxon>Embryophyta</taxon>
        <taxon>Tracheophyta</taxon>
        <taxon>Spermatophyta</taxon>
        <taxon>Magnoliopsida</taxon>
        <taxon>eudicotyledons</taxon>
        <taxon>Gunneridae</taxon>
        <taxon>Pentapetalae</taxon>
        <taxon>rosids</taxon>
        <taxon>fabids</taxon>
        <taxon>Fabales</taxon>
        <taxon>Fabaceae</taxon>
        <taxon>Papilionoideae</taxon>
        <taxon>50 kb inversion clade</taxon>
        <taxon>dalbergioids sensu lato</taxon>
        <taxon>Dalbergieae</taxon>
        <taxon>Pterocarpus clade</taxon>
        <taxon>Arachis</taxon>
    </lineage>
</organism>
<evidence type="ECO:0000313" key="3">
    <source>
        <dbReference type="Proteomes" id="UP000289738"/>
    </source>
</evidence>
<sequence length="95" mass="10465">MVSTSQKKSLHSLMAANLSKLTIPCSSSSPPPNNEQDFDFNHVFGHHHDEPSAAMSPHAPFTHTNKKKLQEKIIKEKVKLPPTVSTEAHSLLKGN</sequence>
<dbReference type="Proteomes" id="UP000289738">
    <property type="component" value="Chromosome B01"/>
</dbReference>
<accession>A0A445B0A3</accession>
<protein>
    <submittedName>
        <fullName evidence="2">Uncharacterized protein</fullName>
    </submittedName>
</protein>
<reference evidence="2 3" key="1">
    <citation type="submission" date="2019-01" db="EMBL/GenBank/DDBJ databases">
        <title>Sequencing of cultivated peanut Arachis hypogaea provides insights into genome evolution and oil improvement.</title>
        <authorList>
            <person name="Chen X."/>
        </authorList>
    </citation>
    <scope>NUCLEOTIDE SEQUENCE [LARGE SCALE GENOMIC DNA]</scope>
    <source>
        <strain evidence="3">cv. Fuhuasheng</strain>
        <tissue evidence="2">Leaves</tissue>
    </source>
</reference>
<feature type="region of interest" description="Disordered" evidence="1">
    <location>
        <begin position="24"/>
        <end position="67"/>
    </location>
</feature>
<evidence type="ECO:0000256" key="1">
    <source>
        <dbReference type="SAM" id="MobiDB-lite"/>
    </source>
</evidence>
<dbReference type="STRING" id="3818.A0A445B0A3"/>
<proteinExistence type="predicted"/>
<gene>
    <name evidence="2" type="ORF">Ahy_B01g057091</name>
</gene>
<comment type="caution">
    <text evidence="2">The sequence shown here is derived from an EMBL/GenBank/DDBJ whole genome shotgun (WGS) entry which is preliminary data.</text>
</comment>
<name>A0A445B0A3_ARAHY</name>
<evidence type="ECO:0000313" key="2">
    <source>
        <dbReference type="EMBL" id="RYR32091.1"/>
    </source>
</evidence>
<keyword evidence="3" id="KW-1185">Reference proteome</keyword>
<dbReference type="AlphaFoldDB" id="A0A445B0A3"/>
<dbReference type="EMBL" id="SDMP01000011">
    <property type="protein sequence ID" value="RYR32091.1"/>
    <property type="molecule type" value="Genomic_DNA"/>
</dbReference>